<dbReference type="GO" id="GO:0005634">
    <property type="term" value="C:nucleus"/>
    <property type="evidence" value="ECO:0007669"/>
    <property type="project" value="UniProtKB-SubCell"/>
</dbReference>
<keyword evidence="4" id="KW-1185">Reference proteome</keyword>
<dbReference type="KEGG" id="egu:105046579"/>
<evidence type="ECO:0000256" key="1">
    <source>
        <dbReference type="ARBA" id="ARBA00004123"/>
    </source>
</evidence>
<dbReference type="Gene3D" id="1.10.1240.40">
    <property type="entry name" value="ENT domain"/>
    <property type="match status" value="1"/>
</dbReference>
<evidence type="ECO:0000313" key="8">
    <source>
        <dbReference type="RefSeq" id="XP_019706895.1"/>
    </source>
</evidence>
<protein>
    <submittedName>
        <fullName evidence="5">Uncharacterized protein LOC105046579</fullName>
    </submittedName>
</protein>
<feature type="domain" description="ENT" evidence="3">
    <location>
        <begin position="343"/>
        <end position="403"/>
    </location>
</feature>
<comment type="subcellular location">
    <subcellularLocation>
        <location evidence="1">Nucleus</location>
    </subcellularLocation>
</comment>
<dbReference type="RefSeq" id="XP_019706895.1">
    <property type="nucleotide sequence ID" value="XM_019851336.2"/>
</dbReference>
<accession>A0A6I9RC92</accession>
<evidence type="ECO:0000313" key="9">
    <source>
        <dbReference type="RefSeq" id="XP_029120825.1"/>
    </source>
</evidence>
<dbReference type="Pfam" id="PF05641">
    <property type="entry name" value="Agenet"/>
    <property type="match status" value="1"/>
</dbReference>
<dbReference type="OrthoDB" id="663550at2759"/>
<evidence type="ECO:0000313" key="10">
    <source>
        <dbReference type="RefSeq" id="XP_029120826.1"/>
    </source>
</evidence>
<dbReference type="RefSeq" id="XP_010923509.1">
    <property type="nucleotide sequence ID" value="XM_010925207.3"/>
</dbReference>
<dbReference type="RefSeq" id="XP_029120826.1">
    <property type="nucleotide sequence ID" value="XM_029264993.1"/>
</dbReference>
<proteinExistence type="predicted"/>
<dbReference type="RefSeq" id="XP_019706893.1">
    <property type="nucleotide sequence ID" value="XM_019851334.2"/>
</dbReference>
<evidence type="ECO:0000313" key="6">
    <source>
        <dbReference type="RefSeq" id="XP_010923511.1"/>
    </source>
</evidence>
<reference evidence="5 6" key="1">
    <citation type="submission" date="2025-04" db="UniProtKB">
        <authorList>
            <consortium name="RefSeq"/>
        </authorList>
    </citation>
    <scope>IDENTIFICATION</scope>
</reference>
<organism evidence="4 6">
    <name type="scientific">Elaeis guineensis var. tenera</name>
    <name type="common">Oil palm</name>
    <dbReference type="NCBI Taxonomy" id="51953"/>
    <lineage>
        <taxon>Eukaryota</taxon>
        <taxon>Viridiplantae</taxon>
        <taxon>Streptophyta</taxon>
        <taxon>Embryophyta</taxon>
        <taxon>Tracheophyta</taxon>
        <taxon>Spermatophyta</taxon>
        <taxon>Magnoliopsida</taxon>
        <taxon>Liliopsida</taxon>
        <taxon>Arecaceae</taxon>
        <taxon>Arecoideae</taxon>
        <taxon>Cocoseae</taxon>
        <taxon>Elaeidinae</taxon>
        <taxon>Elaeis</taxon>
    </lineage>
</organism>
<name>A0A6I9RC92_ELAGV</name>
<evidence type="ECO:0000313" key="4">
    <source>
        <dbReference type="Proteomes" id="UP000504607"/>
    </source>
</evidence>
<dbReference type="PANTHER" id="PTHR31917:SF59">
    <property type="entry name" value="ENT DOMAIN-CONTAINING PROTEIN"/>
    <property type="match status" value="1"/>
</dbReference>
<dbReference type="Pfam" id="PF03735">
    <property type="entry name" value="ENT"/>
    <property type="match status" value="1"/>
</dbReference>
<evidence type="ECO:0000259" key="3">
    <source>
        <dbReference type="PROSITE" id="PS51138"/>
    </source>
</evidence>
<dbReference type="PROSITE" id="PS51138">
    <property type="entry name" value="ENT"/>
    <property type="match status" value="1"/>
</dbReference>
<dbReference type="InterPro" id="IPR014002">
    <property type="entry name" value="Agenet_dom_plant"/>
</dbReference>
<keyword evidence="2" id="KW-0539">Nucleus</keyword>
<dbReference type="RefSeq" id="XP_010923511.1">
    <property type="nucleotide sequence ID" value="XM_010925209.3"/>
</dbReference>
<dbReference type="InterPro" id="IPR036142">
    <property type="entry name" value="ENT_dom-like_sf"/>
</dbReference>
<dbReference type="GeneID" id="105046579"/>
<dbReference type="InterPro" id="IPR005491">
    <property type="entry name" value="ENT_dom"/>
</dbReference>
<dbReference type="CDD" id="cd20405">
    <property type="entry name" value="Tudor_Agenet_AtDUF_rpt1_3"/>
    <property type="match status" value="1"/>
</dbReference>
<dbReference type="RefSeq" id="XP_073115941.1">
    <property type="nucleotide sequence ID" value="XM_073259840.1"/>
</dbReference>
<gene>
    <name evidence="5 6 7 8 9 10" type="primary">LOC105046579</name>
</gene>
<dbReference type="SMART" id="SM01191">
    <property type="entry name" value="ENT"/>
    <property type="match status" value="1"/>
</dbReference>
<dbReference type="SMART" id="SM00743">
    <property type="entry name" value="Agenet"/>
    <property type="match status" value="2"/>
</dbReference>
<dbReference type="InterPro" id="IPR008395">
    <property type="entry name" value="Agenet-like_dom"/>
</dbReference>
<dbReference type="Proteomes" id="UP000504607">
    <property type="component" value="Chromosome 6"/>
</dbReference>
<dbReference type="RefSeq" id="XP_073115939.1">
    <property type="nucleotide sequence ID" value="XM_073259838.1"/>
</dbReference>
<sequence length="403" mass="45781">MGFKEGNKVEVMRRNEDRYCSWIPAKISSIHGDKFSVRYDLFLTAKEKPVVERVRKEDVRPCPPPVHGKERWIVGDTAEVFDLHSWRVGKVAKVLKRNHVVIRLFGSIQLREFHVSSLRVRQAWHNNQWVVIGKVSGKKQFINGYNCSSSKYNIGSGCEAHEGISEDACTGQRHEQEDHHFCSFSPARTGKKNLNSHCILLPDVVVQGTGRKRKASPKMDGSYQLTKRTLPRKIDAVPLSKDMMDENCQHSSTNGRIIRFSEIVVNKETNNHAMHPSSIPLQIIEENNTCSVASCSDNNVPDYTNGNTRKYPRDIASSFFGDAMSSCPSEAEKKYRCVSEDELAANVHELELHAYQSTVKAFYALGPLSWEQESLLTNLRLALHISNEEHLHQLRHLLSAQNF</sequence>
<dbReference type="SUPFAM" id="SSF158639">
    <property type="entry name" value="ENT-like"/>
    <property type="match status" value="1"/>
</dbReference>
<evidence type="ECO:0000313" key="5">
    <source>
        <dbReference type="RefSeq" id="XP_010923509.1"/>
    </source>
</evidence>
<dbReference type="RefSeq" id="XP_029120825.1">
    <property type="nucleotide sequence ID" value="XM_029264992.1"/>
</dbReference>
<dbReference type="RefSeq" id="XP_073115937.1">
    <property type="nucleotide sequence ID" value="XM_073259836.1"/>
</dbReference>
<evidence type="ECO:0000256" key="2">
    <source>
        <dbReference type="ARBA" id="ARBA00023242"/>
    </source>
</evidence>
<dbReference type="PANTHER" id="PTHR31917">
    <property type="entry name" value="AGENET DOMAIN-CONTAINING PROTEIN-RELATED"/>
    <property type="match status" value="1"/>
</dbReference>
<dbReference type="RefSeq" id="XP_073115940.1">
    <property type="nucleotide sequence ID" value="XM_073259839.1"/>
</dbReference>
<dbReference type="AlphaFoldDB" id="A0A6I9RC92"/>
<dbReference type="Gene3D" id="2.30.30.140">
    <property type="match status" value="1"/>
</dbReference>
<evidence type="ECO:0000313" key="7">
    <source>
        <dbReference type="RefSeq" id="XP_019706893.1"/>
    </source>
</evidence>